<reference evidence="1 3" key="1">
    <citation type="submission" date="2018-10" db="EMBL/GenBank/DDBJ databases">
        <title>Genomic Encyclopedia of Archaeal and Bacterial Type Strains, Phase II (KMG-II): from individual species to whole genera.</title>
        <authorList>
            <person name="Goeker M."/>
        </authorList>
    </citation>
    <scope>NUCLEOTIDE SEQUENCE [LARGE SCALE GENOMIC DNA]</scope>
    <source>
        <strain evidence="1 3">DSM 19624</strain>
    </source>
</reference>
<name>A0A497XYQ2_9SPHI</name>
<dbReference type="Proteomes" id="UP000273898">
    <property type="component" value="Unassembled WGS sequence"/>
</dbReference>
<reference evidence="2 4" key="2">
    <citation type="submission" date="2019-03" db="EMBL/GenBank/DDBJ databases">
        <authorList>
            <person name="He R.-H."/>
        </authorList>
    </citation>
    <scope>NUCLEOTIDE SEQUENCE [LARGE SCALE GENOMIC DNA]</scope>
    <source>
        <strain evidence="2 4">DSM 19624</strain>
    </source>
</reference>
<protein>
    <submittedName>
        <fullName evidence="1">RteC protein</fullName>
    </submittedName>
    <submittedName>
        <fullName evidence="2">Tetracycline regulation of excision, RteC</fullName>
    </submittedName>
</protein>
<evidence type="ECO:0000313" key="2">
    <source>
        <dbReference type="EMBL" id="TFB30192.1"/>
    </source>
</evidence>
<keyword evidence="4" id="KW-1185">Reference proteome</keyword>
<comment type="caution">
    <text evidence="1">The sequence shown here is derived from an EMBL/GenBank/DDBJ whole genome shotgun (WGS) entry which is preliminary data.</text>
</comment>
<dbReference type="Pfam" id="PF09357">
    <property type="entry name" value="RteC"/>
    <property type="match status" value="1"/>
</dbReference>
<accession>A0A497XYQ2</accession>
<evidence type="ECO:0000313" key="4">
    <source>
        <dbReference type="Proteomes" id="UP000297429"/>
    </source>
</evidence>
<sequence length="277" mass="32553">MSQRIYQDAILRISEQEQRTSLESSNIIADSYRMTSFLRELLAQMKQHVLMKGFTNKAEEIEFFRKVKPQILGKLMYYNRVYRVEISCPVAEGKCRQKYYSGELQLLKHEYQDQIVNSDFFRYYRSGRTDLDHEYFELGKINFDSGLDSYVFEIDSQFSTYYDYKVASIVASELMYSHLMSKIKPDFVEVPHDKEFYWSDSKNALIELLYALHAAHSISGGRVGIRKITAVLQVLFRIKLGDIHHAFHRMKVRGGSRTAFLDRLKTSLEEYMDKEAS</sequence>
<evidence type="ECO:0000313" key="3">
    <source>
        <dbReference type="Proteomes" id="UP000273898"/>
    </source>
</evidence>
<gene>
    <name evidence="1" type="ORF">BCL90_3430</name>
    <name evidence="2" type="ORF">E3V97_18650</name>
</gene>
<evidence type="ECO:0000313" key="1">
    <source>
        <dbReference type="EMBL" id="RLJ75083.1"/>
    </source>
</evidence>
<dbReference type="InterPro" id="IPR018534">
    <property type="entry name" value="Tet_reg_excision_RteC"/>
</dbReference>
<dbReference type="EMBL" id="SOPX01000003">
    <property type="protein sequence ID" value="TFB30192.1"/>
    <property type="molecule type" value="Genomic_DNA"/>
</dbReference>
<dbReference type="EMBL" id="RCCK01000012">
    <property type="protein sequence ID" value="RLJ75083.1"/>
    <property type="molecule type" value="Genomic_DNA"/>
</dbReference>
<dbReference type="OrthoDB" id="790983at2"/>
<dbReference type="AlphaFoldDB" id="A0A497XYQ2"/>
<proteinExistence type="predicted"/>
<dbReference type="RefSeq" id="WP_121285056.1">
    <property type="nucleotide sequence ID" value="NZ_RCCK01000012.1"/>
</dbReference>
<dbReference type="Proteomes" id="UP000297429">
    <property type="component" value="Unassembled WGS sequence"/>
</dbReference>
<organism evidence="1 3">
    <name type="scientific">Pedobacter alluvionis</name>
    <dbReference type="NCBI Taxonomy" id="475253"/>
    <lineage>
        <taxon>Bacteria</taxon>
        <taxon>Pseudomonadati</taxon>
        <taxon>Bacteroidota</taxon>
        <taxon>Sphingobacteriia</taxon>
        <taxon>Sphingobacteriales</taxon>
        <taxon>Sphingobacteriaceae</taxon>
        <taxon>Pedobacter</taxon>
    </lineage>
</organism>